<dbReference type="InterPro" id="IPR020841">
    <property type="entry name" value="PKS_Beta-ketoAc_synthase_dom"/>
</dbReference>
<gene>
    <name evidence="6" type="ORF">BCR32DRAFT_206444</name>
</gene>
<dbReference type="Gene3D" id="3.40.47.10">
    <property type="match status" value="1"/>
</dbReference>
<evidence type="ECO:0000313" key="6">
    <source>
        <dbReference type="EMBL" id="ORX78810.1"/>
    </source>
</evidence>
<protein>
    <submittedName>
        <fullName evidence="6">Thiolase-like protein</fullName>
    </submittedName>
</protein>
<reference evidence="6 7" key="1">
    <citation type="submission" date="2016-08" db="EMBL/GenBank/DDBJ databases">
        <title>A Parts List for Fungal Cellulosomes Revealed by Comparative Genomics.</title>
        <authorList>
            <consortium name="DOE Joint Genome Institute"/>
            <person name="Haitjema C.H."/>
            <person name="Gilmore S.P."/>
            <person name="Henske J.K."/>
            <person name="Solomon K.V."/>
            <person name="De Groot R."/>
            <person name="Kuo A."/>
            <person name="Mondo S.J."/>
            <person name="Salamov A.A."/>
            <person name="Labutti K."/>
            <person name="Zhao Z."/>
            <person name="Chiniquy J."/>
            <person name="Barry K."/>
            <person name="Brewer H.M."/>
            <person name="Purvine S.O."/>
            <person name="Wright A.T."/>
            <person name="Boxma B."/>
            <person name="Van Alen T."/>
            <person name="Hackstein J.H."/>
            <person name="Baker S.E."/>
            <person name="Grigoriev I.V."/>
            <person name="O'Malley M.A."/>
        </authorList>
    </citation>
    <scope>NUCLEOTIDE SEQUENCE [LARGE SCALE GENOMIC DNA]</scope>
    <source>
        <strain evidence="6 7">S4</strain>
    </source>
</reference>
<sequence>MGKRYSPAILFNYGNSLELAKFITNNENKKNTTNTNKEDSSAKESTSIPRSLNEGGINEKIAIIGMSLRLPGSINSAKSFWMALAKGKNCVLPPVKSRNLHQGYVNKPSDQLRPWEHNIPYVGCYDTRSSVAKLSQFDAEFFNCLPDEALALDPRHRWVLETSWEALENAGIPPNTLEDTLTGVFVGIGQENEYSDILEDHNIIPPIAAHADTQSGLAGRLSYFYRLYGPAFTMDTACSTGASALHTACRSLQHRDCNLSIVSGVRCFFSSKKFYKTCSARMASPHGRCATFDKDADGFASGEGCVCFILKRLSDAIRDNDHILSVIIGTSCGQSGLRQSISAPSSEGQAINIKRAMEFAGIKPEDVSYVEAHGTGTPLGDALEVHSLNQVYAGSHTKENPLVVGSVKTNIGHTAEVAGLAGIAKVILAMQHKHIPKNLHFNTLNPEIDIESIPIKIPTKTIPWTSPVPNKPLIAQVSSFGLQGSIVHVLLEEYIP</sequence>
<dbReference type="Pfam" id="PF02801">
    <property type="entry name" value="Ketoacyl-synt_C"/>
    <property type="match status" value="1"/>
</dbReference>
<evidence type="ECO:0000259" key="5">
    <source>
        <dbReference type="PROSITE" id="PS52004"/>
    </source>
</evidence>
<dbReference type="PROSITE" id="PS52004">
    <property type="entry name" value="KS3_2"/>
    <property type="match status" value="1"/>
</dbReference>
<evidence type="ECO:0000313" key="7">
    <source>
        <dbReference type="Proteomes" id="UP000193944"/>
    </source>
</evidence>
<dbReference type="InterPro" id="IPR016039">
    <property type="entry name" value="Thiolase-like"/>
</dbReference>
<evidence type="ECO:0000256" key="1">
    <source>
        <dbReference type="ARBA" id="ARBA00022450"/>
    </source>
</evidence>
<comment type="caution">
    <text evidence="6">The sequence shown here is derived from an EMBL/GenBank/DDBJ whole genome shotgun (WGS) entry which is preliminary data.</text>
</comment>
<dbReference type="GO" id="GO:0006633">
    <property type="term" value="P:fatty acid biosynthetic process"/>
    <property type="evidence" value="ECO:0007669"/>
    <property type="project" value="InterPro"/>
</dbReference>
<feature type="domain" description="Ketosynthase family 3 (KS3)" evidence="5">
    <location>
        <begin position="58"/>
        <end position="493"/>
    </location>
</feature>
<dbReference type="GO" id="GO:0004315">
    <property type="term" value="F:3-oxoacyl-[acyl-carrier-protein] synthase activity"/>
    <property type="evidence" value="ECO:0007669"/>
    <property type="project" value="InterPro"/>
</dbReference>
<keyword evidence="1" id="KW-0596">Phosphopantetheine</keyword>
<keyword evidence="3" id="KW-0808">Transferase</keyword>
<dbReference type="EMBL" id="MCFG01000197">
    <property type="protein sequence ID" value="ORX78810.1"/>
    <property type="molecule type" value="Genomic_DNA"/>
</dbReference>
<accession>A0A1Y1WZ31</accession>
<dbReference type="Pfam" id="PF00109">
    <property type="entry name" value="ketoacyl-synt"/>
    <property type="match status" value="1"/>
</dbReference>
<feature type="region of interest" description="Disordered" evidence="4">
    <location>
        <begin position="28"/>
        <end position="52"/>
    </location>
</feature>
<dbReference type="SMART" id="SM00825">
    <property type="entry name" value="PKS_KS"/>
    <property type="match status" value="1"/>
</dbReference>
<evidence type="ECO:0000256" key="3">
    <source>
        <dbReference type="ARBA" id="ARBA00022679"/>
    </source>
</evidence>
<name>A0A1Y1WZ31_9FUNG</name>
<dbReference type="InterPro" id="IPR018201">
    <property type="entry name" value="Ketoacyl_synth_AS"/>
</dbReference>
<dbReference type="InterPro" id="IPR014030">
    <property type="entry name" value="Ketoacyl_synth_N"/>
</dbReference>
<proteinExistence type="predicted"/>
<dbReference type="OrthoDB" id="329835at2759"/>
<dbReference type="CDD" id="cd00833">
    <property type="entry name" value="PKS"/>
    <property type="match status" value="1"/>
</dbReference>
<organism evidence="6 7">
    <name type="scientific">Anaeromyces robustus</name>
    <dbReference type="NCBI Taxonomy" id="1754192"/>
    <lineage>
        <taxon>Eukaryota</taxon>
        <taxon>Fungi</taxon>
        <taxon>Fungi incertae sedis</taxon>
        <taxon>Chytridiomycota</taxon>
        <taxon>Chytridiomycota incertae sedis</taxon>
        <taxon>Neocallimastigomycetes</taxon>
        <taxon>Neocallimastigales</taxon>
        <taxon>Neocallimastigaceae</taxon>
        <taxon>Anaeromyces</taxon>
    </lineage>
</organism>
<dbReference type="PROSITE" id="PS00606">
    <property type="entry name" value="KS3_1"/>
    <property type="match status" value="1"/>
</dbReference>
<dbReference type="InterPro" id="IPR014031">
    <property type="entry name" value="Ketoacyl_synth_C"/>
</dbReference>
<evidence type="ECO:0000256" key="4">
    <source>
        <dbReference type="SAM" id="MobiDB-lite"/>
    </source>
</evidence>
<dbReference type="STRING" id="1754192.A0A1Y1WZ31"/>
<dbReference type="Proteomes" id="UP000193944">
    <property type="component" value="Unassembled WGS sequence"/>
</dbReference>
<dbReference type="PANTHER" id="PTHR43775">
    <property type="entry name" value="FATTY ACID SYNTHASE"/>
    <property type="match status" value="1"/>
</dbReference>
<keyword evidence="7" id="KW-1185">Reference proteome</keyword>
<dbReference type="GO" id="GO:0004312">
    <property type="term" value="F:fatty acid synthase activity"/>
    <property type="evidence" value="ECO:0007669"/>
    <property type="project" value="TreeGrafter"/>
</dbReference>
<feature type="non-terminal residue" evidence="6">
    <location>
        <position position="496"/>
    </location>
</feature>
<dbReference type="AlphaFoldDB" id="A0A1Y1WZ31"/>
<dbReference type="PANTHER" id="PTHR43775:SF37">
    <property type="entry name" value="SI:DKEY-61P9.11"/>
    <property type="match status" value="1"/>
</dbReference>
<dbReference type="SUPFAM" id="SSF53901">
    <property type="entry name" value="Thiolase-like"/>
    <property type="match status" value="1"/>
</dbReference>
<dbReference type="InterPro" id="IPR050091">
    <property type="entry name" value="PKS_NRPS_Biosynth_Enz"/>
</dbReference>
<keyword evidence="2" id="KW-0597">Phosphoprotein</keyword>
<reference evidence="6 7" key="2">
    <citation type="submission" date="2016-08" db="EMBL/GenBank/DDBJ databases">
        <title>Pervasive Adenine N6-methylation of Active Genes in Fungi.</title>
        <authorList>
            <consortium name="DOE Joint Genome Institute"/>
            <person name="Mondo S.J."/>
            <person name="Dannebaum R.O."/>
            <person name="Kuo R.C."/>
            <person name="Labutti K."/>
            <person name="Haridas S."/>
            <person name="Kuo A."/>
            <person name="Salamov A."/>
            <person name="Ahrendt S.R."/>
            <person name="Lipzen A."/>
            <person name="Sullivan W."/>
            <person name="Andreopoulos W.B."/>
            <person name="Clum A."/>
            <person name="Lindquist E."/>
            <person name="Daum C."/>
            <person name="Ramamoorthy G.K."/>
            <person name="Gryganskyi A."/>
            <person name="Culley D."/>
            <person name="Magnuson J.K."/>
            <person name="James T.Y."/>
            <person name="O'Malley M.A."/>
            <person name="Stajich J.E."/>
            <person name="Spatafora J.W."/>
            <person name="Visel A."/>
            <person name="Grigoriev I.V."/>
        </authorList>
    </citation>
    <scope>NUCLEOTIDE SEQUENCE [LARGE SCALE GENOMIC DNA]</scope>
    <source>
        <strain evidence="6 7">S4</strain>
    </source>
</reference>
<evidence type="ECO:0000256" key="2">
    <source>
        <dbReference type="ARBA" id="ARBA00022553"/>
    </source>
</evidence>